<feature type="transmembrane region" description="Helical" evidence="1">
    <location>
        <begin position="16"/>
        <end position="34"/>
    </location>
</feature>
<reference evidence="3 4" key="1">
    <citation type="submission" date="2018-01" db="EMBL/GenBank/DDBJ databases">
        <title>Lactibacter flavus gen. nov., sp. nov., a novel bacterium of the family Propionibacteriaceae isolated from raw milk and dairy products.</title>
        <authorList>
            <person name="Wenning M."/>
            <person name="Breitenwieser F."/>
            <person name="Huptas C."/>
            <person name="von Neubeck M."/>
            <person name="Busse H.-J."/>
            <person name="Scherer S."/>
        </authorList>
    </citation>
    <scope>NUCLEOTIDE SEQUENCE [LARGE SCALE GENOMIC DNA]</scope>
    <source>
        <strain evidence="3 4">VG341</strain>
    </source>
</reference>
<feature type="domain" description="DUF218" evidence="2">
    <location>
        <begin position="183"/>
        <end position="325"/>
    </location>
</feature>
<dbReference type="CDD" id="cd06259">
    <property type="entry name" value="YdcF-like"/>
    <property type="match status" value="1"/>
</dbReference>
<organism evidence="3 4">
    <name type="scientific">Propioniciclava flava</name>
    <dbReference type="NCBI Taxonomy" id="2072026"/>
    <lineage>
        <taxon>Bacteria</taxon>
        <taxon>Bacillati</taxon>
        <taxon>Actinomycetota</taxon>
        <taxon>Actinomycetes</taxon>
        <taxon>Propionibacteriales</taxon>
        <taxon>Propionibacteriaceae</taxon>
        <taxon>Propioniciclava</taxon>
    </lineage>
</organism>
<accession>A0A4Q2EEX9</accession>
<name>A0A4Q2EEX9_9ACTN</name>
<dbReference type="Gene3D" id="3.40.50.620">
    <property type="entry name" value="HUPs"/>
    <property type="match status" value="1"/>
</dbReference>
<dbReference type="InterPro" id="IPR003848">
    <property type="entry name" value="DUF218"/>
</dbReference>
<dbReference type="OrthoDB" id="9782395at2"/>
<dbReference type="InterPro" id="IPR051599">
    <property type="entry name" value="Cell_Envelope_Assoc"/>
</dbReference>
<keyword evidence="1" id="KW-0812">Transmembrane</keyword>
<keyword evidence="1" id="KW-0472">Membrane</keyword>
<dbReference type="AlphaFoldDB" id="A0A4Q2EEX9"/>
<feature type="transmembrane region" description="Helical" evidence="1">
    <location>
        <begin position="70"/>
        <end position="97"/>
    </location>
</feature>
<proteinExistence type="predicted"/>
<gene>
    <name evidence="3" type="ORF">C1706_11220</name>
</gene>
<evidence type="ECO:0000313" key="3">
    <source>
        <dbReference type="EMBL" id="RXW31739.1"/>
    </source>
</evidence>
<dbReference type="GO" id="GO:0005886">
    <property type="term" value="C:plasma membrane"/>
    <property type="evidence" value="ECO:0007669"/>
    <property type="project" value="TreeGrafter"/>
</dbReference>
<keyword evidence="1" id="KW-1133">Transmembrane helix</keyword>
<feature type="transmembrane region" description="Helical" evidence="1">
    <location>
        <begin position="43"/>
        <end position="64"/>
    </location>
</feature>
<dbReference type="PANTHER" id="PTHR30336:SF4">
    <property type="entry name" value="ENVELOPE BIOGENESIS FACTOR ELYC"/>
    <property type="match status" value="1"/>
</dbReference>
<feature type="transmembrane region" description="Helical" evidence="1">
    <location>
        <begin position="109"/>
        <end position="131"/>
    </location>
</feature>
<comment type="caution">
    <text evidence="3">The sequence shown here is derived from an EMBL/GenBank/DDBJ whole genome shotgun (WGS) entry which is preliminary data.</text>
</comment>
<dbReference type="Proteomes" id="UP000290624">
    <property type="component" value="Unassembled WGS sequence"/>
</dbReference>
<keyword evidence="4" id="KW-1185">Reference proteome</keyword>
<dbReference type="GO" id="GO:0043164">
    <property type="term" value="P:Gram-negative-bacterium-type cell wall biogenesis"/>
    <property type="evidence" value="ECO:0007669"/>
    <property type="project" value="TreeGrafter"/>
</dbReference>
<dbReference type="InterPro" id="IPR014729">
    <property type="entry name" value="Rossmann-like_a/b/a_fold"/>
</dbReference>
<protein>
    <submittedName>
        <fullName evidence="3">YdcF family protein</fullName>
    </submittedName>
</protein>
<dbReference type="GO" id="GO:0000270">
    <property type="term" value="P:peptidoglycan metabolic process"/>
    <property type="evidence" value="ECO:0007669"/>
    <property type="project" value="TreeGrafter"/>
</dbReference>
<feature type="transmembrane region" description="Helical" evidence="1">
    <location>
        <begin position="143"/>
        <end position="168"/>
    </location>
</feature>
<dbReference type="EMBL" id="PPCV01000007">
    <property type="protein sequence ID" value="RXW31739.1"/>
    <property type="molecule type" value="Genomic_DNA"/>
</dbReference>
<evidence type="ECO:0000256" key="1">
    <source>
        <dbReference type="SAM" id="Phobius"/>
    </source>
</evidence>
<dbReference type="PANTHER" id="PTHR30336">
    <property type="entry name" value="INNER MEMBRANE PROTEIN, PROBABLE PERMEASE"/>
    <property type="match status" value="1"/>
</dbReference>
<sequence length="357" mass="38183">MRPPGSEPDRLGGMGWFVWTPMILGVVAFAWGLWRMITDGRRILYGVALVGGFGLALFCGLVIAAEQGHLIPLAIFLMLCALVPVLSYPVLAVFLLANGVTMLRKESLSLGNALSLLAGLGMVGLVLMVFVPWPDAWGTTTRLVLVSLTFLVLTLAGYVATCFAAFWATSLLSSRLTALQRPEAIIVLGAGLLDGDRVPPLLAGRLRKAREVQQRFVPPPVLIPSGGQGADETVPEGVAMGHFLVAAGSPTDLVLPETASRTTRENLQLSRRLLPSPDAPVIVVTSNYHALRAGMLTRSFGLNARVVGAPTAGYYYPSALIREFVAVMAEHRRWHLVVVGLILACYVPLLALALVTS</sequence>
<dbReference type="Pfam" id="PF02698">
    <property type="entry name" value="DUF218"/>
    <property type="match status" value="1"/>
</dbReference>
<evidence type="ECO:0000259" key="2">
    <source>
        <dbReference type="Pfam" id="PF02698"/>
    </source>
</evidence>
<evidence type="ECO:0000313" key="4">
    <source>
        <dbReference type="Proteomes" id="UP000290624"/>
    </source>
</evidence>
<feature type="transmembrane region" description="Helical" evidence="1">
    <location>
        <begin position="334"/>
        <end position="355"/>
    </location>
</feature>